<dbReference type="AlphaFoldDB" id="A0A1B8TZL6"/>
<dbReference type="Pfam" id="PF07980">
    <property type="entry name" value="SusD_RagB"/>
    <property type="match status" value="1"/>
</dbReference>
<dbReference type="Proteomes" id="UP000092584">
    <property type="component" value="Unassembled WGS sequence"/>
</dbReference>
<accession>A0A1B8TZL6</accession>
<proteinExistence type="inferred from homology"/>
<dbReference type="Gene3D" id="1.25.40.390">
    <property type="match status" value="1"/>
</dbReference>
<dbReference type="STRING" id="1774273.LPB03_00345"/>
<keyword evidence="3" id="KW-0732">Signal</keyword>
<protein>
    <recommendedName>
        <fullName evidence="6">RagB/SusD domain-containing protein</fullName>
    </recommendedName>
</protein>
<organism evidence="7 8">
    <name type="scientific">Polaribacter vadi</name>
    <dbReference type="NCBI Taxonomy" id="1774273"/>
    <lineage>
        <taxon>Bacteria</taxon>
        <taxon>Pseudomonadati</taxon>
        <taxon>Bacteroidota</taxon>
        <taxon>Flavobacteriia</taxon>
        <taxon>Flavobacteriales</taxon>
        <taxon>Flavobacteriaceae</taxon>
    </lineage>
</organism>
<dbReference type="KEGG" id="pob:LPB03_00345"/>
<gene>
    <name evidence="7" type="ORF">LPB3_04760</name>
</gene>
<keyword evidence="5" id="KW-0998">Cell outer membrane</keyword>
<dbReference type="GO" id="GO:0009279">
    <property type="term" value="C:cell outer membrane"/>
    <property type="evidence" value="ECO:0007669"/>
    <property type="project" value="UniProtKB-SubCell"/>
</dbReference>
<evidence type="ECO:0000256" key="2">
    <source>
        <dbReference type="ARBA" id="ARBA00006275"/>
    </source>
</evidence>
<feature type="domain" description="RagB/SusD" evidence="6">
    <location>
        <begin position="343"/>
        <end position="520"/>
    </location>
</feature>
<dbReference type="SUPFAM" id="SSF48452">
    <property type="entry name" value="TPR-like"/>
    <property type="match status" value="1"/>
</dbReference>
<dbReference type="EMBL" id="LSFM01000019">
    <property type="protein sequence ID" value="OBY65093.1"/>
    <property type="molecule type" value="Genomic_DNA"/>
</dbReference>
<comment type="caution">
    <text evidence="7">The sequence shown here is derived from an EMBL/GenBank/DDBJ whole genome shotgun (WGS) entry which is preliminary data.</text>
</comment>
<dbReference type="Gene3D" id="1.25.40.10">
    <property type="entry name" value="Tetratricopeptide repeat domain"/>
    <property type="match status" value="1"/>
</dbReference>
<evidence type="ECO:0000256" key="4">
    <source>
        <dbReference type="ARBA" id="ARBA00023136"/>
    </source>
</evidence>
<evidence type="ECO:0000256" key="3">
    <source>
        <dbReference type="ARBA" id="ARBA00022729"/>
    </source>
</evidence>
<name>A0A1B8TZL6_9FLAO</name>
<dbReference type="Gene3D" id="1.10.3780.10">
    <property type="entry name" value="SusD-like"/>
    <property type="match status" value="1"/>
</dbReference>
<sequence>MVVSLSSCTKDLDITPQDDQDLLGEDFFTKETAYKELLAGVYANLSLTGVDGEGSSNIEGLDAGTSQFGRVLLYLQTLSADQMIWSYENDPGTREIQRNIWNADDPIIYGMFGRTHVTIAFANNFLRETTEEKLAARNVSEATKTEIVKFRAEARLLRAMSYYYMMDLFGQANFTTENDAINAQPLAYNRQQLFDFVEAELTAIEADLSEPMNVEHGRASKGVAWMILAKMYLNAEVYIGQPKYTEALDNCKKIIAGGYILADNYLHNFMADNNTNSAVNEIIFPIISDGQITKNYGPTTIMINGSVGSTEDNGVALGVGADGWGGALRLRKQFVQLFDASIYNNDTRNTIISEGRDIEITDISNQDQGYLLEKYSNATSTGGFGVDQTLVDTDFPLFRLADVYLMYAEAHLRGGTGANPADLTSYINALRTRANNPQNNLTISDIDLDFIIDERARELHWEAHRRQDLIRFGRFTGGSYNWAWKGNGTNGIALPAHLNLYPIPAASLASNPSLTQNVGY</sequence>
<comment type="subcellular location">
    <subcellularLocation>
        <location evidence="1">Cell outer membrane</location>
    </subcellularLocation>
</comment>
<reference evidence="8" key="1">
    <citation type="submission" date="2016-02" db="EMBL/GenBank/DDBJ databases">
        <authorList>
            <person name="Shin S.-K."/>
            <person name="Yi H."/>
            <person name="Kim E."/>
        </authorList>
    </citation>
    <scope>NUCLEOTIDE SEQUENCE [LARGE SCALE GENOMIC DNA]</scope>
    <source>
        <strain evidence="8">LPB0003</strain>
    </source>
</reference>
<dbReference type="InterPro" id="IPR012944">
    <property type="entry name" value="SusD_RagB_dom"/>
</dbReference>
<keyword evidence="4" id="KW-0472">Membrane</keyword>
<evidence type="ECO:0000313" key="7">
    <source>
        <dbReference type="EMBL" id="OBY65093.1"/>
    </source>
</evidence>
<evidence type="ECO:0000259" key="6">
    <source>
        <dbReference type="Pfam" id="PF07980"/>
    </source>
</evidence>
<dbReference type="InterPro" id="IPR011990">
    <property type="entry name" value="TPR-like_helical_dom_sf"/>
</dbReference>
<keyword evidence="8" id="KW-1185">Reference proteome</keyword>
<evidence type="ECO:0000256" key="1">
    <source>
        <dbReference type="ARBA" id="ARBA00004442"/>
    </source>
</evidence>
<comment type="similarity">
    <text evidence="2">Belongs to the SusD family.</text>
</comment>
<evidence type="ECO:0000313" key="8">
    <source>
        <dbReference type="Proteomes" id="UP000092584"/>
    </source>
</evidence>
<evidence type="ECO:0000256" key="5">
    <source>
        <dbReference type="ARBA" id="ARBA00023237"/>
    </source>
</evidence>